<protein>
    <submittedName>
        <fullName evidence="3">Uncharacterized protein</fullName>
    </submittedName>
</protein>
<accession>A0A423TZB5</accession>
<gene>
    <name evidence="3" type="ORF">C7M84_025027</name>
</gene>
<evidence type="ECO:0000313" key="4">
    <source>
        <dbReference type="Proteomes" id="UP000283509"/>
    </source>
</evidence>
<name>A0A423TZB5_PENVA</name>
<evidence type="ECO:0000313" key="3">
    <source>
        <dbReference type="EMBL" id="ROT81800.1"/>
    </source>
</evidence>
<organism evidence="3 4">
    <name type="scientific">Penaeus vannamei</name>
    <name type="common">Whiteleg shrimp</name>
    <name type="synonym">Litopenaeus vannamei</name>
    <dbReference type="NCBI Taxonomy" id="6689"/>
    <lineage>
        <taxon>Eukaryota</taxon>
        <taxon>Metazoa</taxon>
        <taxon>Ecdysozoa</taxon>
        <taxon>Arthropoda</taxon>
        <taxon>Crustacea</taxon>
        <taxon>Multicrustacea</taxon>
        <taxon>Malacostraca</taxon>
        <taxon>Eumalacostraca</taxon>
        <taxon>Eucarida</taxon>
        <taxon>Decapoda</taxon>
        <taxon>Dendrobranchiata</taxon>
        <taxon>Penaeoidea</taxon>
        <taxon>Penaeidae</taxon>
        <taxon>Penaeus</taxon>
    </lineage>
</organism>
<dbReference type="OrthoDB" id="6379756at2759"/>
<reference evidence="3 4" key="1">
    <citation type="submission" date="2018-04" db="EMBL/GenBank/DDBJ databases">
        <authorList>
            <person name="Zhang X."/>
            <person name="Yuan J."/>
            <person name="Li F."/>
            <person name="Xiang J."/>
        </authorList>
    </citation>
    <scope>NUCLEOTIDE SEQUENCE [LARGE SCALE GENOMIC DNA]</scope>
    <source>
        <tissue evidence="3">Muscle</tissue>
    </source>
</reference>
<dbReference type="EMBL" id="QCYY01000915">
    <property type="protein sequence ID" value="ROT81800.1"/>
    <property type="molecule type" value="Genomic_DNA"/>
</dbReference>
<keyword evidence="2" id="KW-1133">Transmembrane helix</keyword>
<sequence length="178" mass="19550">MVYVISNNSGLDNDLQITDSVVGNASLPSTRENEDSSKENVASIGNDGRGNCTKQGNPPSAPNARDAEVVQVCKSCQHLYDGQPTVVLTPNTLAHAHHHHPSPRKQTKPWAARRYEGLCVCAETGGVCRCGVSKASKWQRLLPRNAPWWPRTKVVLLTLAALTPWACLVVYFIFAYRK</sequence>
<feature type="region of interest" description="Disordered" evidence="1">
    <location>
        <begin position="25"/>
        <end position="64"/>
    </location>
</feature>
<evidence type="ECO:0000256" key="1">
    <source>
        <dbReference type="SAM" id="MobiDB-lite"/>
    </source>
</evidence>
<comment type="caution">
    <text evidence="3">The sequence shown here is derived from an EMBL/GenBank/DDBJ whole genome shotgun (WGS) entry which is preliminary data.</text>
</comment>
<proteinExistence type="predicted"/>
<evidence type="ECO:0000256" key="2">
    <source>
        <dbReference type="SAM" id="Phobius"/>
    </source>
</evidence>
<dbReference type="Proteomes" id="UP000283509">
    <property type="component" value="Unassembled WGS sequence"/>
</dbReference>
<keyword evidence="2" id="KW-0812">Transmembrane</keyword>
<keyword evidence="2" id="KW-0472">Membrane</keyword>
<keyword evidence="4" id="KW-1185">Reference proteome</keyword>
<dbReference type="AlphaFoldDB" id="A0A423TZB5"/>
<feature type="transmembrane region" description="Helical" evidence="2">
    <location>
        <begin position="154"/>
        <end position="176"/>
    </location>
</feature>
<reference evidence="3 4" key="2">
    <citation type="submission" date="2019-01" db="EMBL/GenBank/DDBJ databases">
        <title>The decoding of complex shrimp genome reveals the adaptation for benthos swimmer, frequently molting mechanism and breeding impact on genome.</title>
        <authorList>
            <person name="Sun Y."/>
            <person name="Gao Y."/>
            <person name="Yu Y."/>
        </authorList>
    </citation>
    <scope>NUCLEOTIDE SEQUENCE [LARGE SCALE GENOMIC DNA]</scope>
    <source>
        <tissue evidence="3">Muscle</tissue>
    </source>
</reference>